<dbReference type="Pfam" id="PF14870">
    <property type="entry name" value="PSII_BNR"/>
    <property type="match status" value="1"/>
</dbReference>
<dbReference type="Gene3D" id="2.130.10.10">
    <property type="entry name" value="YVTN repeat-like/Quinoprotein amine dehydrogenase"/>
    <property type="match status" value="2"/>
</dbReference>
<evidence type="ECO:0000256" key="2">
    <source>
        <dbReference type="ARBA" id="ARBA00023276"/>
    </source>
</evidence>
<name>A0A2M8ENZ1_9BACT</name>
<dbReference type="InterPro" id="IPR028203">
    <property type="entry name" value="PSII_CF48-like_dom"/>
</dbReference>
<dbReference type="SUPFAM" id="SSF110296">
    <property type="entry name" value="Oligoxyloglucan reducing end-specific cellobiohydrolase"/>
    <property type="match status" value="2"/>
</dbReference>
<dbReference type="GO" id="GO:0015979">
    <property type="term" value="P:photosynthesis"/>
    <property type="evidence" value="ECO:0007669"/>
    <property type="project" value="UniProtKB-KW"/>
</dbReference>
<dbReference type="InterPro" id="IPR013783">
    <property type="entry name" value="Ig-like_fold"/>
</dbReference>
<evidence type="ECO:0000256" key="1">
    <source>
        <dbReference type="ARBA" id="ARBA00022531"/>
    </source>
</evidence>
<evidence type="ECO:0000259" key="3">
    <source>
        <dbReference type="Pfam" id="PF14870"/>
    </source>
</evidence>
<proteinExistence type="predicted"/>
<sequence>MNVIKRNLFSFLLVVLFFAPIAVSANWSTKVLYEGAPFLGMGSYGTSVIGAVGIDGIAMQSADGGDSWELLVPPTTARLYSISYADADSMVIVGAGGEILVSNDSGDTWSTPTSGTTSDLRDVYMTSSSIGYAVGKLGTILKTTDGGATWATKSILTTTQLTGLDFYNSILGWVVGDNGEYYGTINGGTTWVADSTGTTEDLKDVEFVSMVTGFIVGENGTALKTTDSGNSWTQMTGLGSENLYGVDFYSSTYGVVVGQTSLYITKDGGTTWADLDSQGDIATYDVQMLSNSDIFIAGANSTELSAFVYRWDDAGPSAPTVSISSDNPTSDSTATCTWTDATDEISVVASYRVSTDGVSFTNIGDVNSYALTGLTEGTTTCYVQGVDAAINIGDTGSASVVVDTTGPSVSVVTPISATAGTAKTFSTTAIDSVAGVSACTLYINGVSAGAMTANGSTYSKSYNFSVAGNYSTYAVCSDSVGNSTTGSSTTITVAAASSGSTSTDSSSDVISDSSSLSSDILIKMQCVDSTNVNDPCRAVYYYASTDGKRHAFPNEKIYFTWYSDFDDIVIVSDDVMASISLGKNVTYHPGTKMVKFQTVNTVYVVKQGGVLRAISSEEVATDLYGSTWNKQIDDISDAFFGNYSFGSDVNSATDYNVAGARNSVSSLSDNF</sequence>
<comment type="caution">
    <text evidence="4">The sequence shown here is derived from an EMBL/GenBank/DDBJ whole genome shotgun (WGS) entry which is preliminary data.</text>
</comment>
<reference evidence="5" key="1">
    <citation type="submission" date="2017-09" db="EMBL/GenBank/DDBJ databases">
        <title>Depth-based differentiation of microbial function through sediment-hosted aquifers and enrichment of novel symbionts in the deep terrestrial subsurface.</title>
        <authorList>
            <person name="Probst A.J."/>
            <person name="Ladd B."/>
            <person name="Jarett J.K."/>
            <person name="Geller-Mcgrath D.E."/>
            <person name="Sieber C.M.K."/>
            <person name="Emerson J.B."/>
            <person name="Anantharaman K."/>
            <person name="Thomas B.C."/>
            <person name="Malmstrom R."/>
            <person name="Stieglmeier M."/>
            <person name="Klingl A."/>
            <person name="Woyke T."/>
            <person name="Ryan C.M."/>
            <person name="Banfield J.F."/>
        </authorList>
    </citation>
    <scope>NUCLEOTIDE SEQUENCE [LARGE SCALE GENOMIC DNA]</scope>
</reference>
<dbReference type="GO" id="GO:0009523">
    <property type="term" value="C:photosystem II"/>
    <property type="evidence" value="ECO:0007669"/>
    <property type="project" value="UniProtKB-KW"/>
</dbReference>
<feature type="domain" description="Photosynthesis system II assembly factor Ycf48/Hcf136-like" evidence="3">
    <location>
        <begin position="191"/>
        <end position="276"/>
    </location>
</feature>
<dbReference type="EMBL" id="PFSI01000039">
    <property type="protein sequence ID" value="PJC24450.1"/>
    <property type="molecule type" value="Genomic_DNA"/>
</dbReference>
<accession>A0A2M8ENZ1</accession>
<dbReference type="InterPro" id="IPR015943">
    <property type="entry name" value="WD40/YVTN_repeat-like_dom_sf"/>
</dbReference>
<dbReference type="PANTHER" id="PTHR47199:SF2">
    <property type="entry name" value="PHOTOSYSTEM II STABILITY_ASSEMBLY FACTOR HCF136, CHLOROPLASTIC"/>
    <property type="match status" value="1"/>
</dbReference>
<keyword evidence="1" id="KW-0602">Photosynthesis</keyword>
<dbReference type="Proteomes" id="UP000230251">
    <property type="component" value="Unassembled WGS sequence"/>
</dbReference>
<evidence type="ECO:0000313" key="4">
    <source>
        <dbReference type="EMBL" id="PJC24450.1"/>
    </source>
</evidence>
<evidence type="ECO:0000313" key="5">
    <source>
        <dbReference type="Proteomes" id="UP000230251"/>
    </source>
</evidence>
<gene>
    <name evidence="4" type="ORF">CO057_02825</name>
</gene>
<dbReference type="Gene3D" id="2.60.40.10">
    <property type="entry name" value="Immunoglobulins"/>
    <property type="match status" value="1"/>
</dbReference>
<protein>
    <recommendedName>
        <fullName evidence="3">Photosynthesis system II assembly factor Ycf48/Hcf136-like domain-containing protein</fullName>
    </recommendedName>
</protein>
<dbReference type="PANTHER" id="PTHR47199">
    <property type="entry name" value="PHOTOSYSTEM II STABILITY/ASSEMBLY FACTOR HCF136, CHLOROPLASTIC"/>
    <property type="match status" value="1"/>
</dbReference>
<keyword evidence="2" id="KW-0604">Photosystem II</keyword>
<dbReference type="AlphaFoldDB" id="A0A2M8ENZ1"/>
<organism evidence="4 5">
    <name type="scientific">Candidatus Uhrbacteria bacterium CG_4_9_14_0_2_um_filter_41_50</name>
    <dbReference type="NCBI Taxonomy" id="1975031"/>
    <lineage>
        <taxon>Bacteria</taxon>
        <taxon>Candidatus Uhriibacteriota</taxon>
    </lineage>
</organism>